<keyword evidence="4 8" id="KW-0863">Zinc-finger</keyword>
<comment type="subcellular location">
    <subcellularLocation>
        <location evidence="1">Nucleus</location>
    </subcellularLocation>
</comment>
<dbReference type="SMART" id="SM00355">
    <property type="entry name" value="ZnF_C2H2"/>
    <property type="match status" value="6"/>
</dbReference>
<feature type="domain" description="C2H2-type" evidence="9">
    <location>
        <begin position="117"/>
        <end position="146"/>
    </location>
</feature>
<dbReference type="Pfam" id="PF00096">
    <property type="entry name" value="zf-C2H2"/>
    <property type="match status" value="5"/>
</dbReference>
<dbReference type="FunFam" id="3.30.160.60:FF:000125">
    <property type="entry name" value="Putative zinc finger protein 143"/>
    <property type="match status" value="2"/>
</dbReference>
<dbReference type="GO" id="GO:0008270">
    <property type="term" value="F:zinc ion binding"/>
    <property type="evidence" value="ECO:0007669"/>
    <property type="project" value="UniProtKB-KW"/>
</dbReference>
<dbReference type="GO" id="GO:0005634">
    <property type="term" value="C:nucleus"/>
    <property type="evidence" value="ECO:0007669"/>
    <property type="project" value="UniProtKB-SubCell"/>
</dbReference>
<proteinExistence type="evidence at transcript level"/>
<dbReference type="SUPFAM" id="SSF57667">
    <property type="entry name" value="beta-beta-alpha zinc fingers"/>
    <property type="match status" value="3"/>
</dbReference>
<keyword evidence="3" id="KW-0677">Repeat</keyword>
<accession>Q1RL64</accession>
<name>Q1RL64_CIOIN</name>
<dbReference type="PANTHER" id="PTHR46179:SF25">
    <property type="entry name" value="METAL RESPONSE ELEMENT-BINDING TRANSCRIPTION FACTOR-1, ISOFORM C"/>
    <property type="match status" value="1"/>
</dbReference>
<dbReference type="PROSITE" id="PS00028">
    <property type="entry name" value="ZINC_FINGER_C2H2_1"/>
    <property type="match status" value="6"/>
</dbReference>
<evidence type="ECO:0000256" key="5">
    <source>
        <dbReference type="ARBA" id="ARBA00022833"/>
    </source>
</evidence>
<dbReference type="RefSeq" id="NP_001122360.1">
    <property type="nucleotide sequence ID" value="NM_001128888.1"/>
</dbReference>
<feature type="domain" description="C2H2-type" evidence="9">
    <location>
        <begin position="147"/>
        <end position="176"/>
    </location>
</feature>
<dbReference type="CTD" id="100169907"/>
<keyword evidence="2" id="KW-0479">Metal-binding</keyword>
<reference evidence="10" key="1">
    <citation type="journal article" date="2006" name="Dev. Biol.">
        <title>Systematic analysis of embryonic expression profiles of zinc finger genes in Ciona intestinalis.</title>
        <authorList>
            <person name="Miwata K."/>
            <person name="Chiba T."/>
            <person name="Horii R."/>
            <person name="Yamada L."/>
            <person name="Kubo A."/>
            <person name="Miyamura D."/>
            <person name="Satoh N."/>
            <person name="Satou Y."/>
        </authorList>
    </citation>
    <scope>NUCLEOTIDE SEQUENCE</scope>
</reference>
<dbReference type="PANTHER" id="PTHR46179">
    <property type="entry name" value="ZINC FINGER PROTEIN"/>
    <property type="match status" value="1"/>
</dbReference>
<evidence type="ECO:0000256" key="4">
    <source>
        <dbReference type="ARBA" id="ARBA00022771"/>
    </source>
</evidence>
<evidence type="ECO:0000256" key="1">
    <source>
        <dbReference type="ARBA" id="ARBA00004123"/>
    </source>
</evidence>
<dbReference type="FunFam" id="3.30.160.60:FF:001102">
    <property type="entry name" value="Transcription factor IIIA"/>
    <property type="match status" value="1"/>
</dbReference>
<organism evidence="10">
    <name type="scientific">Ciona intestinalis</name>
    <name type="common">Transparent sea squirt</name>
    <name type="synonym">Ascidia intestinalis</name>
    <dbReference type="NCBI Taxonomy" id="7719"/>
    <lineage>
        <taxon>Eukaryota</taxon>
        <taxon>Metazoa</taxon>
        <taxon>Chordata</taxon>
        <taxon>Tunicata</taxon>
        <taxon>Ascidiacea</taxon>
        <taxon>Phlebobranchia</taxon>
        <taxon>Cionidae</taxon>
        <taxon>Ciona</taxon>
    </lineage>
</organism>
<dbReference type="OrthoDB" id="6145499at2759"/>
<gene>
    <name evidence="10" type="primary">Ci-ZF(C2H2)-141</name>
</gene>
<evidence type="ECO:0000256" key="3">
    <source>
        <dbReference type="ARBA" id="ARBA00022737"/>
    </source>
</evidence>
<dbReference type="PROSITE" id="PS50157">
    <property type="entry name" value="ZINC_FINGER_C2H2_2"/>
    <property type="match status" value="6"/>
</dbReference>
<protein>
    <recommendedName>
        <fullName evidence="7">Transcription factor IIIA</fullName>
    </recommendedName>
</protein>
<evidence type="ECO:0000313" key="10">
    <source>
        <dbReference type="EMBL" id="FAA00201.1"/>
    </source>
</evidence>
<feature type="domain" description="C2H2-type" evidence="9">
    <location>
        <begin position="266"/>
        <end position="296"/>
    </location>
</feature>
<dbReference type="EMBL" id="BR000170">
    <property type="protein sequence ID" value="FAA00201.1"/>
    <property type="molecule type" value="mRNA"/>
</dbReference>
<keyword evidence="5" id="KW-0862">Zinc</keyword>
<dbReference type="FunFam" id="3.30.160.60:FF:000349">
    <property type="entry name" value="metal regulatory transcription factor 1"/>
    <property type="match status" value="1"/>
</dbReference>
<accession>A0A1W2VRV5</accession>
<dbReference type="KEGG" id="cin:100169907"/>
<dbReference type="GeneID" id="100169907"/>
<dbReference type="InterPro" id="IPR051061">
    <property type="entry name" value="Zinc_finger_trans_reg"/>
</dbReference>
<sequence length="580" mass="64699">MINYDQTSVSIDTGSRSTVANLSKYGNNNGLCGNTSESNGKISDHCMDGTSISDLMVEDGGHEKGVIHHTIMPEDDKVFMTFSPSVDVCMPQENDIDGATLTFTSTDNHMKKEIKRFKCLYTGCKRVYTTAGNLKSHQKTHRGEYYFICDQDGCGKAFLTSYSLKVHVRVHTKERPYRCSDQDCEKSFNTLYRLKAHQRIHNGKTFNCSSEGCTKFFTTLSDLKKHYRTHTGERPFKCNIPECSKSFTVSHHLKSHIRTHTGEKPFVCEEGGCTKAYAAQHSLKQHKSKDHSNNDMIAPTQQVNFDLDKAAEMLLGAADSLSQADLVGDILASSSNQLSCSQPPTQHNAPVENYQNPVVNNHHQPRDLCCHQPSNDQHKEENENLEQEEISTLTQAAMKVLSENKFQGVPIVIIKKETREVCHCPCKADGGTASVPETSSRVIVVDNVSNIPDQQTLNPDMNEVQSHYTMPGSSMQETYYNPATQPVNNFQMSDLSVEQATNPYPYKVHKEHETAESVFRDSNDAMMEMFESLPDMQNSPKPCCDNNNSLQCVTLGCGNTVNLEQHPNFSASKFPATSAS</sequence>
<dbReference type="Gene3D" id="3.30.160.60">
    <property type="entry name" value="Classic Zinc Finger"/>
    <property type="match status" value="6"/>
</dbReference>
<feature type="domain" description="C2H2-type" evidence="9">
    <location>
        <begin position="206"/>
        <end position="235"/>
    </location>
</feature>
<dbReference type="InterPro" id="IPR036236">
    <property type="entry name" value="Znf_C2H2_sf"/>
</dbReference>
<evidence type="ECO:0000256" key="6">
    <source>
        <dbReference type="ARBA" id="ARBA00023242"/>
    </source>
</evidence>
<keyword evidence="6" id="KW-0539">Nucleus</keyword>
<dbReference type="InterPro" id="IPR013087">
    <property type="entry name" value="Znf_C2H2_type"/>
</dbReference>
<feature type="domain" description="C2H2-type" evidence="9">
    <location>
        <begin position="177"/>
        <end position="206"/>
    </location>
</feature>
<evidence type="ECO:0000256" key="2">
    <source>
        <dbReference type="ARBA" id="ARBA00022723"/>
    </source>
</evidence>
<feature type="domain" description="C2H2-type" evidence="9">
    <location>
        <begin position="236"/>
        <end position="265"/>
    </location>
</feature>
<evidence type="ECO:0000256" key="7">
    <source>
        <dbReference type="ARBA" id="ARBA00040434"/>
    </source>
</evidence>
<evidence type="ECO:0000259" key="9">
    <source>
        <dbReference type="PROSITE" id="PS50157"/>
    </source>
</evidence>
<evidence type="ECO:0000256" key="8">
    <source>
        <dbReference type="PROSITE-ProRule" id="PRU00042"/>
    </source>
</evidence>
<dbReference type="AlphaFoldDB" id="Q1RL64"/>